<feature type="transmembrane region" description="Helical" evidence="6">
    <location>
        <begin position="300"/>
        <end position="318"/>
    </location>
</feature>
<accession>A0A1G7NK26</accession>
<proteinExistence type="predicted"/>
<keyword evidence="2" id="KW-1003">Cell membrane</keyword>
<feature type="transmembrane region" description="Helical" evidence="6">
    <location>
        <begin position="130"/>
        <end position="154"/>
    </location>
</feature>
<dbReference type="GO" id="GO:0005886">
    <property type="term" value="C:plasma membrane"/>
    <property type="evidence" value="ECO:0007669"/>
    <property type="project" value="UniProtKB-SubCell"/>
</dbReference>
<evidence type="ECO:0000256" key="5">
    <source>
        <dbReference type="ARBA" id="ARBA00023136"/>
    </source>
</evidence>
<feature type="transmembrane region" description="Helical" evidence="6">
    <location>
        <begin position="26"/>
        <end position="46"/>
    </location>
</feature>
<organism evidence="7 8">
    <name type="scientific">Halorubrum xinjiangense</name>
    <dbReference type="NCBI Taxonomy" id="261291"/>
    <lineage>
        <taxon>Archaea</taxon>
        <taxon>Methanobacteriati</taxon>
        <taxon>Methanobacteriota</taxon>
        <taxon>Stenosarchaea group</taxon>
        <taxon>Halobacteria</taxon>
        <taxon>Halobacteriales</taxon>
        <taxon>Haloferacaceae</taxon>
        <taxon>Halorubrum</taxon>
    </lineage>
</organism>
<dbReference type="PANTHER" id="PTHR30250:SF28">
    <property type="entry name" value="POLYSACCHARIDE BIOSYNTHESIS PROTEIN"/>
    <property type="match status" value="1"/>
</dbReference>
<dbReference type="Proteomes" id="UP000324020">
    <property type="component" value="Unassembled WGS sequence"/>
</dbReference>
<evidence type="ECO:0000256" key="3">
    <source>
        <dbReference type="ARBA" id="ARBA00022692"/>
    </source>
</evidence>
<dbReference type="CDD" id="cd13128">
    <property type="entry name" value="MATE_Wzx_like"/>
    <property type="match status" value="1"/>
</dbReference>
<comment type="subcellular location">
    <subcellularLocation>
        <location evidence="1">Cell membrane</location>
        <topology evidence="1">Multi-pass membrane protein</topology>
    </subcellularLocation>
</comment>
<feature type="transmembrane region" description="Helical" evidence="6">
    <location>
        <begin position="391"/>
        <end position="412"/>
    </location>
</feature>
<dbReference type="InterPro" id="IPR050833">
    <property type="entry name" value="Poly_Biosynth_Transport"/>
</dbReference>
<keyword evidence="4 6" id="KW-1133">Transmembrane helix</keyword>
<feature type="transmembrane region" description="Helical" evidence="6">
    <location>
        <begin position="166"/>
        <end position="187"/>
    </location>
</feature>
<feature type="transmembrane region" description="Helical" evidence="6">
    <location>
        <begin position="424"/>
        <end position="445"/>
    </location>
</feature>
<evidence type="ECO:0000313" key="8">
    <source>
        <dbReference type="Proteomes" id="UP000324020"/>
    </source>
</evidence>
<dbReference type="InterPro" id="IPR002797">
    <property type="entry name" value="Polysacc_synth"/>
</dbReference>
<name>A0A1G7NK26_9EURY</name>
<protein>
    <submittedName>
        <fullName evidence="7">Membrane protein involved in the export of O-antigen and teichoic acid</fullName>
    </submittedName>
</protein>
<evidence type="ECO:0000313" key="7">
    <source>
        <dbReference type="EMBL" id="SDF74373.1"/>
    </source>
</evidence>
<evidence type="ECO:0000256" key="2">
    <source>
        <dbReference type="ARBA" id="ARBA00022475"/>
    </source>
</evidence>
<dbReference type="Pfam" id="PF01943">
    <property type="entry name" value="Polysacc_synt"/>
    <property type="match status" value="1"/>
</dbReference>
<sequence length="492" mass="53037">MLRPPNINHSLPTFEPIQMRIGQTSFITFVSTFVSSGAGFVGTIVFARLLGADILGQYYLLLSIVAWLALAGTLGFESAITKRLSEGENRGAYKVAGGLCIAALTATIVLALILGEDIVQQLFGVQRIDFLILLLIVGVMGSYVDAILQGVHLVHVYAGLRPVRRVIRTLVQVGGILLSFGLVALVYGYATGGVVIILIGLYVVGGPYHLPNREHFRSLYEYARFAWLGRIEGKTFNQADILILGVFVSDSLVGVYGITWNLANFLIIFSNAISSSLFPELSKLSADESSVQVSSLLEDSLAYAGLFTIPGLVGGALLSERLLRVYGPEFVDGSEVLWLLIGAVLVYGYQRQIVNVLSAIDRPDESFKINSVLILSNLVLNFALIREYGIFGAAGATITSVLLSFTVGYIILNRHIDISVPIDRIGAQVAAALGMGLVVVAIEILANPIFSTINNTATTTVLVVLGAAAYFAFLWGLSADFKRIIRKNIPVF</sequence>
<feature type="transmembrane region" description="Helical" evidence="6">
    <location>
        <begin position="92"/>
        <end position="115"/>
    </location>
</feature>
<feature type="transmembrane region" description="Helical" evidence="6">
    <location>
        <begin position="330"/>
        <end position="349"/>
    </location>
</feature>
<dbReference type="AlphaFoldDB" id="A0A1G7NK26"/>
<gene>
    <name evidence="7" type="ORF">SAMN04488067_1086</name>
</gene>
<feature type="transmembrane region" description="Helical" evidence="6">
    <location>
        <begin position="239"/>
        <end position="256"/>
    </location>
</feature>
<keyword evidence="3 6" id="KW-0812">Transmembrane</keyword>
<evidence type="ECO:0000256" key="4">
    <source>
        <dbReference type="ARBA" id="ARBA00022989"/>
    </source>
</evidence>
<keyword evidence="5 6" id="KW-0472">Membrane</keyword>
<keyword evidence="8" id="KW-1185">Reference proteome</keyword>
<evidence type="ECO:0000256" key="1">
    <source>
        <dbReference type="ARBA" id="ARBA00004651"/>
    </source>
</evidence>
<evidence type="ECO:0000256" key="6">
    <source>
        <dbReference type="SAM" id="Phobius"/>
    </source>
</evidence>
<feature type="transmembrane region" description="Helical" evidence="6">
    <location>
        <begin position="457"/>
        <end position="477"/>
    </location>
</feature>
<reference evidence="7 8" key="1">
    <citation type="submission" date="2016-10" db="EMBL/GenBank/DDBJ databases">
        <authorList>
            <person name="Varghese N."/>
            <person name="Submissions S."/>
        </authorList>
    </citation>
    <scope>NUCLEOTIDE SEQUENCE [LARGE SCALE GENOMIC DNA]</scope>
    <source>
        <strain evidence="7 8">CGMCC 1.3527</strain>
    </source>
</reference>
<feature type="transmembrane region" description="Helical" evidence="6">
    <location>
        <begin position="58"/>
        <end position="80"/>
    </location>
</feature>
<dbReference type="PANTHER" id="PTHR30250">
    <property type="entry name" value="PST FAMILY PREDICTED COLANIC ACID TRANSPORTER"/>
    <property type="match status" value="1"/>
</dbReference>
<dbReference type="EMBL" id="FNBO01000008">
    <property type="protein sequence ID" value="SDF74373.1"/>
    <property type="molecule type" value="Genomic_DNA"/>
</dbReference>
<feature type="transmembrane region" description="Helical" evidence="6">
    <location>
        <begin position="193"/>
        <end position="210"/>
    </location>
</feature>